<dbReference type="Gene3D" id="1.25.40.10">
    <property type="entry name" value="Tetratricopeptide repeat domain"/>
    <property type="match status" value="1"/>
</dbReference>
<dbReference type="Proteomes" id="UP000093366">
    <property type="component" value="Unassembled WGS sequence"/>
</dbReference>
<dbReference type="SUPFAM" id="SSF52540">
    <property type="entry name" value="P-loop containing nucleoside triphosphate hydrolases"/>
    <property type="match status" value="1"/>
</dbReference>
<dbReference type="InterPro" id="IPR023889">
    <property type="entry name" value="TOMM_kin_cyc"/>
</dbReference>
<comment type="caution">
    <text evidence="6">The sequence shown here is derived from an EMBL/GenBank/DDBJ whole genome shotgun (WGS) entry which is preliminary data.</text>
</comment>
<feature type="binding site" evidence="4">
    <location>
        <position position="49"/>
    </location>
    <ligand>
        <name>ATP</name>
        <dbReference type="ChEBI" id="CHEBI:30616"/>
    </ligand>
</feature>
<accession>A0A1C0TVS5</accession>
<dbReference type="InterPro" id="IPR011009">
    <property type="entry name" value="Kinase-like_dom_sf"/>
</dbReference>
<dbReference type="NCBIfam" id="TIGR03903">
    <property type="entry name" value="TOMM_kin_cyc"/>
    <property type="match status" value="1"/>
</dbReference>
<organism evidence="6 7">
    <name type="scientific">Pseudoalteromonas luteoviolacea</name>
    <dbReference type="NCBI Taxonomy" id="43657"/>
    <lineage>
        <taxon>Bacteria</taxon>
        <taxon>Pseudomonadati</taxon>
        <taxon>Pseudomonadota</taxon>
        <taxon>Gammaproteobacteria</taxon>
        <taxon>Alteromonadales</taxon>
        <taxon>Pseudoalteromonadaceae</taxon>
        <taxon>Pseudoalteromonas</taxon>
    </lineage>
</organism>
<keyword evidence="2 4" id="KW-0547">Nucleotide-binding</keyword>
<dbReference type="PANTHER" id="PTHR24348:SF70">
    <property type="entry name" value="PROTEIN KINASE DOMAIN CONTAINING PROTEIN"/>
    <property type="match status" value="1"/>
</dbReference>
<dbReference type="SUPFAM" id="SSF56112">
    <property type="entry name" value="Protein kinase-like (PK-like)"/>
    <property type="match status" value="1"/>
</dbReference>
<dbReference type="Gene3D" id="3.30.70.1230">
    <property type="entry name" value="Nucleotide cyclase"/>
    <property type="match status" value="1"/>
</dbReference>
<evidence type="ECO:0000256" key="3">
    <source>
        <dbReference type="ARBA" id="ARBA00022840"/>
    </source>
</evidence>
<evidence type="ECO:0000256" key="4">
    <source>
        <dbReference type="PROSITE-ProRule" id="PRU10141"/>
    </source>
</evidence>
<keyword evidence="6" id="KW-0808">Transferase</keyword>
<feature type="domain" description="Protein kinase" evidence="5">
    <location>
        <begin position="20"/>
        <end position="289"/>
    </location>
</feature>
<gene>
    <name evidence="6" type="ORF">A7985_05210</name>
</gene>
<dbReference type="InterPro" id="IPR041664">
    <property type="entry name" value="AAA_16"/>
</dbReference>
<evidence type="ECO:0000313" key="7">
    <source>
        <dbReference type="Proteomes" id="UP000093366"/>
    </source>
</evidence>
<dbReference type="SUPFAM" id="SSF55073">
    <property type="entry name" value="Nucleotide cyclase"/>
    <property type="match status" value="1"/>
</dbReference>
<dbReference type="PANTHER" id="PTHR24348">
    <property type="entry name" value="SERINE/THREONINE-PROTEIN KINASE UNC-51-RELATED"/>
    <property type="match status" value="1"/>
</dbReference>
<comment type="subcellular location">
    <subcellularLocation>
        <location evidence="1">Membrane</location>
        <topology evidence="1">Single-pass membrane protein</topology>
    </subcellularLocation>
</comment>
<dbReference type="InterPro" id="IPR000719">
    <property type="entry name" value="Prot_kinase_dom"/>
</dbReference>
<dbReference type="Pfam" id="PF13191">
    <property type="entry name" value="AAA_16"/>
    <property type="match status" value="1"/>
</dbReference>
<dbReference type="PROSITE" id="PS00107">
    <property type="entry name" value="PROTEIN_KINASE_ATP"/>
    <property type="match status" value="1"/>
</dbReference>
<dbReference type="Gene3D" id="1.10.510.10">
    <property type="entry name" value="Transferase(Phosphotransferase) domain 1"/>
    <property type="match status" value="1"/>
</dbReference>
<keyword evidence="6" id="KW-0418">Kinase</keyword>
<name>A0A1C0TVS5_9GAMM</name>
<evidence type="ECO:0000256" key="1">
    <source>
        <dbReference type="ARBA" id="ARBA00004167"/>
    </source>
</evidence>
<protein>
    <submittedName>
        <fullName evidence="6">TOMM system kinase/cyclase fusion protein</fullName>
    </submittedName>
</protein>
<evidence type="ECO:0000313" key="6">
    <source>
        <dbReference type="EMBL" id="OCQ23344.1"/>
    </source>
</evidence>
<dbReference type="Pfam" id="PF00069">
    <property type="entry name" value="Pkinase"/>
    <property type="match status" value="1"/>
</dbReference>
<dbReference type="CDD" id="cd14014">
    <property type="entry name" value="STKc_PknB_like"/>
    <property type="match status" value="1"/>
</dbReference>
<evidence type="ECO:0000259" key="5">
    <source>
        <dbReference type="PROSITE" id="PS50011"/>
    </source>
</evidence>
<evidence type="ECO:0000256" key="2">
    <source>
        <dbReference type="ARBA" id="ARBA00022741"/>
    </source>
</evidence>
<dbReference type="GO" id="GO:0016020">
    <property type="term" value="C:membrane"/>
    <property type="evidence" value="ECO:0007669"/>
    <property type="project" value="UniProtKB-SubCell"/>
</dbReference>
<dbReference type="PROSITE" id="PS50011">
    <property type="entry name" value="PROTEIN_KINASE_DOM"/>
    <property type="match status" value="1"/>
</dbReference>
<dbReference type="EMBL" id="MAUJ01000001">
    <property type="protein sequence ID" value="OCQ23344.1"/>
    <property type="molecule type" value="Genomic_DNA"/>
</dbReference>
<dbReference type="SUPFAM" id="SSF48452">
    <property type="entry name" value="TPR-like"/>
    <property type="match status" value="1"/>
</dbReference>
<dbReference type="InterPro" id="IPR008271">
    <property type="entry name" value="Ser/Thr_kinase_AS"/>
</dbReference>
<sequence>MSLTQFSDSYIYERFESSNYELLNKIGEGGFGKVFKAKQNSTGQDVAIKFLAIEPHCEEQKKQRYIERFKRETSLSSQLQHPNIVRLLDQGQIDEDLLYGVFEFVEGRSLREHLLIEGPFSAPEATDIMSQVLDALIHAHSKGIVHRDIKPANIMLSKTGAKLHAKILDFGIGTLTHDSRQADFRTLTLTQETLGTPSYSAPEQLRGEPATTKTDLYVWGLVYLECLTGTPAMNGTSVASIYHKQLSGGNIPLPSALIGHSLAGLLRRVLNKNAHERVITGEEAFNELKTINVSNIVGTLVKRATHHETSDETIVIRNDSDSNQLPDYQLTSLTERKQITVLALRFSTTFKDVREHDLDVIDTLLKSQRNHCIDIATRFGAYHVGSVADTSLFYFGHPNTSDDDTRLCARSALEIISEISKRNSLMKDAHGAILNVHLGMHTGVFITYANTTPEGHCANAAMTLARTAKERQILCSIDAKSILEPYAEFGDFVELKLGNMPKPEPVFELKGERQIEAFGFMRGTRNNYELIGREKELSAFKSIFTDAADSFQKAHIYGEAGIGKSRLLLEIRSYASKYQHLVAQCLPEHENNALYPILNLLRNLFNFDRLAPKEVKSTLTKILNDEHKEKLHPDSIPILLMWLNINLEDSVELSLLPPDEQRNLLFSCLKTLLLTQTNSINGKKLYVFEDIHWADSTTLDFISYFCDYLPNSFILITTSRNDLPNSINREAVQPFHLEKLTDKASEKFIKNLFQNKPISKKVIDTIQGKTDGIPLFIEELAAMLIGKSLVDLNDEVIDFKSPEHLDQVPSTLRQSLQFKLDSLKHAKETAQLASVIGREFDYDLLISTSTLSENQIQNDINELISCDVIVHQRRVERDSYIFKHALVRDAAYDSNSKSSAANHHIRIAKQLIKLYSDKFEKYRVIASHFASAKEFVQAAEYGKQHCAKLEETGLTSILLEQIEQTLSWCVSGGNQICLLELLELKFRSEVSLESYSSKNAASTIEQISNIIESNHTSLDASLVDEYRQIVSTHAFLYAYYKPDFAKAKFLAKNLLEHDSILTPERKSLVMCFLSQILQFEGCIQKSIDTFEQAINLYKNSSGKRVFIESGSNLLTYSLSMLSLSYIHKGDISKAQKITHQAVESSNIKKHPVSTTVAYIFKALSYYYNEDYQNAINVCNAYYVISPSKDARPYHAFFIDLIYLPLTGQYQKAIDLIESYYQSGMTFSLSWYAAIIIKSAKENGYIEGVDNLLELAISIARQNNEVLSLPILLTIEAKYTTDINKATLLLNEALDLTQNQGAELFLNQANKIKSKLLEKME</sequence>
<proteinExistence type="predicted"/>
<dbReference type="OrthoDB" id="9801841at2"/>
<dbReference type="GO" id="GO:0005524">
    <property type="term" value="F:ATP binding"/>
    <property type="evidence" value="ECO:0007669"/>
    <property type="project" value="UniProtKB-UniRule"/>
</dbReference>
<dbReference type="SMART" id="SM00220">
    <property type="entry name" value="S_TKc"/>
    <property type="match status" value="1"/>
</dbReference>
<reference evidence="7" key="1">
    <citation type="submission" date="2016-07" db="EMBL/GenBank/DDBJ databases">
        <authorList>
            <person name="Florea S."/>
            <person name="Webb J.S."/>
            <person name="Jaromczyk J."/>
            <person name="Schardl C.L."/>
        </authorList>
    </citation>
    <scope>NUCLEOTIDE SEQUENCE [LARGE SCALE GENOMIC DNA]</scope>
    <source>
        <strain evidence="7">IPB1</strain>
    </source>
</reference>
<dbReference type="InterPro" id="IPR027417">
    <property type="entry name" value="P-loop_NTPase"/>
</dbReference>
<dbReference type="GO" id="GO:0004674">
    <property type="term" value="F:protein serine/threonine kinase activity"/>
    <property type="evidence" value="ECO:0007669"/>
    <property type="project" value="InterPro"/>
</dbReference>
<dbReference type="InterPro" id="IPR045269">
    <property type="entry name" value="Atg1-like"/>
</dbReference>
<dbReference type="GO" id="GO:0005737">
    <property type="term" value="C:cytoplasm"/>
    <property type="evidence" value="ECO:0007669"/>
    <property type="project" value="TreeGrafter"/>
</dbReference>
<dbReference type="InterPro" id="IPR029787">
    <property type="entry name" value="Nucleotide_cyclase"/>
</dbReference>
<dbReference type="InterPro" id="IPR017441">
    <property type="entry name" value="Protein_kinase_ATP_BS"/>
</dbReference>
<dbReference type="InterPro" id="IPR011990">
    <property type="entry name" value="TPR-like_helical_dom_sf"/>
</dbReference>
<dbReference type="Gene3D" id="3.40.50.300">
    <property type="entry name" value="P-loop containing nucleotide triphosphate hydrolases"/>
    <property type="match status" value="1"/>
</dbReference>
<dbReference type="RefSeq" id="WP_065789362.1">
    <property type="nucleotide sequence ID" value="NZ_MAUJ01000001.1"/>
</dbReference>
<keyword evidence="3 4" id="KW-0067">ATP-binding</keyword>
<dbReference type="PROSITE" id="PS00108">
    <property type="entry name" value="PROTEIN_KINASE_ST"/>
    <property type="match status" value="1"/>
</dbReference>